<accession>A0A9P4IYD9</accession>
<dbReference type="GO" id="GO:0008236">
    <property type="term" value="F:serine-type peptidase activity"/>
    <property type="evidence" value="ECO:0007669"/>
    <property type="project" value="InterPro"/>
</dbReference>
<evidence type="ECO:0008006" key="6">
    <source>
        <dbReference type="Google" id="ProtNLM"/>
    </source>
</evidence>
<dbReference type="EMBL" id="ML996092">
    <property type="protein sequence ID" value="KAF2149104.1"/>
    <property type="molecule type" value="Genomic_DNA"/>
</dbReference>
<dbReference type="PANTHER" id="PTHR37049:SF4">
    <property type="entry name" value="RHODANESE DOMAIN-CONTAINING PROTEIN"/>
    <property type="match status" value="1"/>
</dbReference>
<dbReference type="Pfam" id="PF23658">
    <property type="entry name" value="PDZ_CPAF_rel"/>
    <property type="match status" value="1"/>
</dbReference>
<reference evidence="4" key="1">
    <citation type="journal article" date="2020" name="Stud. Mycol.">
        <title>101 Dothideomycetes genomes: a test case for predicting lifestyles and emergence of pathogens.</title>
        <authorList>
            <person name="Haridas S."/>
            <person name="Albert R."/>
            <person name="Binder M."/>
            <person name="Bloem J."/>
            <person name="Labutti K."/>
            <person name="Salamov A."/>
            <person name="Andreopoulos B."/>
            <person name="Baker S."/>
            <person name="Barry K."/>
            <person name="Bills G."/>
            <person name="Bluhm B."/>
            <person name="Cannon C."/>
            <person name="Castanera R."/>
            <person name="Culley D."/>
            <person name="Daum C."/>
            <person name="Ezra D."/>
            <person name="Gonzalez J."/>
            <person name="Henrissat B."/>
            <person name="Kuo A."/>
            <person name="Liang C."/>
            <person name="Lipzen A."/>
            <person name="Lutzoni F."/>
            <person name="Magnuson J."/>
            <person name="Mondo S."/>
            <person name="Nolan M."/>
            <person name="Ohm R."/>
            <person name="Pangilinan J."/>
            <person name="Park H.-J."/>
            <person name="Ramirez L."/>
            <person name="Alfaro M."/>
            <person name="Sun H."/>
            <person name="Tritt A."/>
            <person name="Yoshinaga Y."/>
            <person name="Zwiers L.-H."/>
            <person name="Turgeon B."/>
            <person name="Goodwin S."/>
            <person name="Spatafora J."/>
            <person name="Crous P."/>
            <person name="Grigoriev I."/>
        </authorList>
    </citation>
    <scope>NUCLEOTIDE SEQUENCE</scope>
    <source>
        <strain evidence="4">CBS 260.36</strain>
    </source>
</reference>
<feature type="chain" id="PRO_5040178457" description="Tail specific protease domain-containing protein" evidence="1">
    <location>
        <begin position="21"/>
        <end position="723"/>
    </location>
</feature>
<evidence type="ECO:0000259" key="3">
    <source>
        <dbReference type="Pfam" id="PF23658"/>
    </source>
</evidence>
<protein>
    <recommendedName>
        <fullName evidence="6">Tail specific protease domain-containing protein</fullName>
    </recommendedName>
</protein>
<dbReference type="InterPro" id="IPR056186">
    <property type="entry name" value="PDZ_CPAF-rel"/>
</dbReference>
<dbReference type="InterPro" id="IPR052766">
    <property type="entry name" value="S41A_metabolite_peptidase"/>
</dbReference>
<keyword evidence="5" id="KW-1185">Reference proteome</keyword>
<evidence type="ECO:0000313" key="5">
    <source>
        <dbReference type="Proteomes" id="UP000799439"/>
    </source>
</evidence>
<dbReference type="GO" id="GO:0006508">
    <property type="term" value="P:proteolysis"/>
    <property type="evidence" value="ECO:0007669"/>
    <property type="project" value="InterPro"/>
</dbReference>
<name>A0A9P4IYD9_9PEZI</name>
<feature type="domain" description="Tail specific protease" evidence="2">
    <location>
        <begin position="341"/>
        <end position="546"/>
    </location>
</feature>
<feature type="domain" description="CPAF-like PDZ" evidence="3">
    <location>
        <begin position="153"/>
        <end position="276"/>
    </location>
</feature>
<dbReference type="Pfam" id="PF03572">
    <property type="entry name" value="Peptidase_S41"/>
    <property type="match status" value="1"/>
</dbReference>
<dbReference type="AlphaFoldDB" id="A0A9P4IYD9"/>
<dbReference type="SUPFAM" id="SSF52096">
    <property type="entry name" value="ClpP/crotonase"/>
    <property type="match status" value="1"/>
</dbReference>
<dbReference type="OrthoDB" id="27214at2759"/>
<evidence type="ECO:0000256" key="1">
    <source>
        <dbReference type="SAM" id="SignalP"/>
    </source>
</evidence>
<gene>
    <name evidence="4" type="ORF">K461DRAFT_301681</name>
</gene>
<dbReference type="Gene3D" id="3.90.226.10">
    <property type="entry name" value="2-enoyl-CoA Hydratase, Chain A, domain 1"/>
    <property type="match status" value="1"/>
</dbReference>
<sequence>MISKSIYSCLLLISAQVARGLTTSLSPTPTANPCARISSASARQGATVTLIPSEVYACQQDVPVNKTLVADQIASLKAYLQFQSDLAYLKDPPSSYKLPAVDLLGELDEIAAKVKASGYKSEYDVELDIFQLIGSANDGHLIITPFLIGSFQWATGLNLVSVSPDGIQEPQVYLLDDYAAAIATDTTPSHITSVNGMSIDAWLDMIGDNAPLQDFDAKYNFMMYNPATTFSYGFGTQGDAKSPYYATVRSVYANDSTLYTFSNGTSKPFSNFAVPQMPQLDFNSGLELYEKYLCQPFPSTGGEDSSSLNLHQIPGYPYPAISGPDLIISGYLLDSSASNDTAVLSIPSFDKFGDEAKAFQSTVREFLALAQKHGKSKLIIDVRGNGGGNLGLGKDLFAQLFPSQHPESRVRGRLFPAGDFIGEKISGVDNVPQVNATSQDVSNPYQSIYRAQNTIDVRTNRSFISWQDIATPIESHGDSFTQLGDWDLGNTLLDLEVGIVPTGYDNNTDTLPQAFASENIIILTDGACASTCADFVYTLTSQGNVKSIVAGGRPNKSPMNLIGGVRGAQEIGFNEIQNYAQTAYNLSTPDEKSSAQNLLAPYLQDTPIAMWGGASAQHINNRDSIAIGDESMTPLQYVTEPADCRIFYMAQDIENVTFTWNRIAAGVANGGKGLCINGTVAAWAAGDSNSTTGIYGNSASSINPVSWQLTSCFTLAMGILYLM</sequence>
<evidence type="ECO:0000313" key="4">
    <source>
        <dbReference type="EMBL" id="KAF2149104.1"/>
    </source>
</evidence>
<keyword evidence="1" id="KW-0732">Signal</keyword>
<organism evidence="4 5">
    <name type="scientific">Myriangium duriaei CBS 260.36</name>
    <dbReference type="NCBI Taxonomy" id="1168546"/>
    <lineage>
        <taxon>Eukaryota</taxon>
        <taxon>Fungi</taxon>
        <taxon>Dikarya</taxon>
        <taxon>Ascomycota</taxon>
        <taxon>Pezizomycotina</taxon>
        <taxon>Dothideomycetes</taxon>
        <taxon>Dothideomycetidae</taxon>
        <taxon>Myriangiales</taxon>
        <taxon>Myriangiaceae</taxon>
        <taxon>Myriangium</taxon>
    </lineage>
</organism>
<evidence type="ECO:0000259" key="2">
    <source>
        <dbReference type="Pfam" id="PF03572"/>
    </source>
</evidence>
<dbReference type="PANTHER" id="PTHR37049">
    <property type="entry name" value="PEPTIDASE S41 FAMILY PROTEIN"/>
    <property type="match status" value="1"/>
</dbReference>
<dbReference type="Proteomes" id="UP000799439">
    <property type="component" value="Unassembled WGS sequence"/>
</dbReference>
<proteinExistence type="predicted"/>
<dbReference type="InterPro" id="IPR029045">
    <property type="entry name" value="ClpP/crotonase-like_dom_sf"/>
</dbReference>
<comment type="caution">
    <text evidence="4">The sequence shown here is derived from an EMBL/GenBank/DDBJ whole genome shotgun (WGS) entry which is preliminary data.</text>
</comment>
<dbReference type="InterPro" id="IPR005151">
    <property type="entry name" value="Tail-specific_protease"/>
</dbReference>
<feature type="signal peptide" evidence="1">
    <location>
        <begin position="1"/>
        <end position="20"/>
    </location>
</feature>